<feature type="compositionally biased region" description="Basic and acidic residues" evidence="1">
    <location>
        <begin position="53"/>
        <end position="62"/>
    </location>
</feature>
<gene>
    <name evidence="2" type="ORF">EV421DRAFT_650467</name>
</gene>
<evidence type="ECO:0000313" key="2">
    <source>
        <dbReference type="EMBL" id="KAK0453108.1"/>
    </source>
</evidence>
<dbReference type="AlphaFoldDB" id="A0AA39N0M3"/>
<name>A0AA39N0M3_9AGAR</name>
<protein>
    <submittedName>
        <fullName evidence="2">Uncharacterized protein</fullName>
    </submittedName>
</protein>
<comment type="caution">
    <text evidence="2">The sequence shown here is derived from an EMBL/GenBank/DDBJ whole genome shotgun (WGS) entry which is preliminary data.</text>
</comment>
<organism evidence="2 3">
    <name type="scientific">Armillaria borealis</name>
    <dbReference type="NCBI Taxonomy" id="47425"/>
    <lineage>
        <taxon>Eukaryota</taxon>
        <taxon>Fungi</taxon>
        <taxon>Dikarya</taxon>
        <taxon>Basidiomycota</taxon>
        <taxon>Agaricomycotina</taxon>
        <taxon>Agaricomycetes</taxon>
        <taxon>Agaricomycetidae</taxon>
        <taxon>Agaricales</taxon>
        <taxon>Marasmiineae</taxon>
        <taxon>Physalacriaceae</taxon>
        <taxon>Armillaria</taxon>
    </lineage>
</organism>
<feature type="region of interest" description="Disordered" evidence="1">
    <location>
        <begin position="1"/>
        <end position="24"/>
    </location>
</feature>
<feature type="compositionally biased region" description="Polar residues" evidence="1">
    <location>
        <begin position="42"/>
        <end position="52"/>
    </location>
</feature>
<feature type="compositionally biased region" description="Low complexity" evidence="1">
    <location>
        <begin position="1"/>
        <end position="18"/>
    </location>
</feature>
<sequence length="232" mass="26402">MASPLRSSNSGSGTSVKSIPLGEKEVDSEVTDITAIHLQDLQRQGSLTTSQSHPDEDYRIDPINRTPVDTPTTTVVSLAHYDYQKEIQELRDELGSLTTTLRGWQVASKVEEALYEYLCQIVLPQDQQARMKSPSAPLFFYSVKRCERRLRRGFNMLPSDETNFRIWNTNLKMHWEDIIKAVKAKKEYWGTLHKAHPPTGAVDYDSFVTSLQLPPGQQALLTRARNDMLSFM</sequence>
<evidence type="ECO:0000313" key="3">
    <source>
        <dbReference type="Proteomes" id="UP001175226"/>
    </source>
</evidence>
<keyword evidence="3" id="KW-1185">Reference proteome</keyword>
<reference evidence="2" key="1">
    <citation type="submission" date="2023-06" db="EMBL/GenBank/DDBJ databases">
        <authorList>
            <consortium name="Lawrence Berkeley National Laboratory"/>
            <person name="Ahrendt S."/>
            <person name="Sahu N."/>
            <person name="Indic B."/>
            <person name="Wong-Bajracharya J."/>
            <person name="Merenyi Z."/>
            <person name="Ke H.-M."/>
            <person name="Monk M."/>
            <person name="Kocsube S."/>
            <person name="Drula E."/>
            <person name="Lipzen A."/>
            <person name="Balint B."/>
            <person name="Henrissat B."/>
            <person name="Andreopoulos B."/>
            <person name="Martin F.M."/>
            <person name="Harder C.B."/>
            <person name="Rigling D."/>
            <person name="Ford K.L."/>
            <person name="Foster G.D."/>
            <person name="Pangilinan J."/>
            <person name="Papanicolaou A."/>
            <person name="Barry K."/>
            <person name="LaButti K."/>
            <person name="Viragh M."/>
            <person name="Koriabine M."/>
            <person name="Yan M."/>
            <person name="Riley R."/>
            <person name="Champramary S."/>
            <person name="Plett K.L."/>
            <person name="Tsai I.J."/>
            <person name="Slot J."/>
            <person name="Sipos G."/>
            <person name="Plett J."/>
            <person name="Nagy L.G."/>
            <person name="Grigoriev I.V."/>
        </authorList>
    </citation>
    <scope>NUCLEOTIDE SEQUENCE</scope>
    <source>
        <strain evidence="2">FPL87.14</strain>
    </source>
</reference>
<accession>A0AA39N0M3</accession>
<dbReference type="Proteomes" id="UP001175226">
    <property type="component" value="Unassembled WGS sequence"/>
</dbReference>
<feature type="region of interest" description="Disordered" evidence="1">
    <location>
        <begin position="42"/>
        <end position="69"/>
    </location>
</feature>
<proteinExistence type="predicted"/>
<evidence type="ECO:0000256" key="1">
    <source>
        <dbReference type="SAM" id="MobiDB-lite"/>
    </source>
</evidence>
<dbReference type="EMBL" id="JAUEPT010000003">
    <property type="protein sequence ID" value="KAK0453108.1"/>
    <property type="molecule type" value="Genomic_DNA"/>
</dbReference>